<feature type="transmembrane region" description="Helical" evidence="2">
    <location>
        <begin position="218"/>
        <end position="239"/>
    </location>
</feature>
<evidence type="ECO:0000313" key="4">
    <source>
        <dbReference type="Proteomes" id="UP001165378"/>
    </source>
</evidence>
<feature type="transmembrane region" description="Helical" evidence="2">
    <location>
        <begin position="259"/>
        <end position="282"/>
    </location>
</feature>
<feature type="region of interest" description="Disordered" evidence="1">
    <location>
        <begin position="365"/>
        <end position="387"/>
    </location>
</feature>
<feature type="transmembrane region" description="Helical" evidence="2">
    <location>
        <begin position="124"/>
        <end position="147"/>
    </location>
</feature>
<accession>A0AA41U3Y1</accession>
<reference evidence="3" key="1">
    <citation type="submission" date="2022-01" db="EMBL/GenBank/DDBJ databases">
        <title>Genome-Based Taxonomic Classification of the Phylum Actinobacteria.</title>
        <authorList>
            <person name="Gao Y."/>
        </authorList>
    </citation>
    <scope>NUCLEOTIDE SEQUENCE</scope>
    <source>
        <strain evidence="3">KLBMP 8922</strain>
    </source>
</reference>
<keyword evidence="2" id="KW-1133">Transmembrane helix</keyword>
<feature type="transmembrane region" description="Helical" evidence="2">
    <location>
        <begin position="294"/>
        <end position="318"/>
    </location>
</feature>
<feature type="transmembrane region" description="Helical" evidence="2">
    <location>
        <begin position="89"/>
        <end position="112"/>
    </location>
</feature>
<comment type="caution">
    <text evidence="3">The sequence shown here is derived from an EMBL/GenBank/DDBJ whole genome shotgun (WGS) entry which is preliminary data.</text>
</comment>
<sequence>MQTTGTQAATSAARSAAPQDSSQDSSHDSSPGDAPGDAPGAGTVRRRDLLRRRLAWCAVVACAPYLGLKLLWIAGLDAGVVDPGRIDRAAWIAANALTFVMDGVAAFIAYTLTRPATRRGRAWLILPPLWVASGLLAVIMLAVPLGIGGALVGGGPNPFGGDDFLRGWVYGVVYGGFIVEGAVLLGAFVLYAGERWGALLNARRRDLRPALAGSRVPFRGLGAAGAALLAGAGVLRLAWAAGSDFGMTAAWTADRDATSRALDCVQGGLALAGAAGLALLVLRTGGGKVRGPLALAWVGTASAFGWGGWLGLATVVAAPDSELALRTSGLLRAVYTAEMITGLLVLTAGWYLLTRCARHFASPQAAGSQAADPRDGIPAASRTGSEP</sequence>
<protein>
    <submittedName>
        <fullName evidence="3">Uncharacterized protein</fullName>
    </submittedName>
</protein>
<feature type="transmembrane region" description="Helical" evidence="2">
    <location>
        <begin position="54"/>
        <end position="74"/>
    </location>
</feature>
<feature type="region of interest" description="Disordered" evidence="1">
    <location>
        <begin position="1"/>
        <end position="42"/>
    </location>
</feature>
<gene>
    <name evidence="3" type="ORF">LZ495_34460</name>
</gene>
<feature type="transmembrane region" description="Helical" evidence="2">
    <location>
        <begin position="167"/>
        <end position="193"/>
    </location>
</feature>
<proteinExistence type="predicted"/>
<evidence type="ECO:0000256" key="2">
    <source>
        <dbReference type="SAM" id="Phobius"/>
    </source>
</evidence>
<organism evidence="3 4">
    <name type="scientific">Yinghuangia soli</name>
    <dbReference type="NCBI Taxonomy" id="2908204"/>
    <lineage>
        <taxon>Bacteria</taxon>
        <taxon>Bacillati</taxon>
        <taxon>Actinomycetota</taxon>
        <taxon>Actinomycetes</taxon>
        <taxon>Kitasatosporales</taxon>
        <taxon>Streptomycetaceae</taxon>
        <taxon>Yinghuangia</taxon>
    </lineage>
</organism>
<evidence type="ECO:0000256" key="1">
    <source>
        <dbReference type="SAM" id="MobiDB-lite"/>
    </source>
</evidence>
<name>A0AA41U3Y1_9ACTN</name>
<dbReference type="AlphaFoldDB" id="A0AA41U3Y1"/>
<dbReference type="EMBL" id="JAKFHA010000032">
    <property type="protein sequence ID" value="MCF2532291.1"/>
    <property type="molecule type" value="Genomic_DNA"/>
</dbReference>
<evidence type="ECO:0000313" key="3">
    <source>
        <dbReference type="EMBL" id="MCF2532291.1"/>
    </source>
</evidence>
<feature type="transmembrane region" description="Helical" evidence="2">
    <location>
        <begin position="330"/>
        <end position="353"/>
    </location>
</feature>
<dbReference type="RefSeq" id="WP_235057067.1">
    <property type="nucleotide sequence ID" value="NZ_JAKFHA010000032.1"/>
</dbReference>
<dbReference type="Proteomes" id="UP001165378">
    <property type="component" value="Unassembled WGS sequence"/>
</dbReference>
<keyword evidence="2" id="KW-0812">Transmembrane</keyword>
<keyword evidence="2" id="KW-0472">Membrane</keyword>
<keyword evidence="4" id="KW-1185">Reference proteome</keyword>